<dbReference type="InterPro" id="IPR050185">
    <property type="entry name" value="Ub_carboxyl-term_hydrolase"/>
</dbReference>
<dbReference type="GO" id="GO:0016579">
    <property type="term" value="P:protein deubiquitination"/>
    <property type="evidence" value="ECO:0007669"/>
    <property type="project" value="InterPro"/>
</dbReference>
<dbReference type="Gene3D" id="3.90.70.10">
    <property type="entry name" value="Cysteine proteinases"/>
    <property type="match status" value="1"/>
</dbReference>
<dbReference type="InterPro" id="IPR001394">
    <property type="entry name" value="Peptidase_C19_UCH"/>
</dbReference>
<dbReference type="PANTHER" id="PTHR21646">
    <property type="entry name" value="UBIQUITIN CARBOXYL-TERMINAL HYDROLASE"/>
    <property type="match status" value="1"/>
</dbReference>
<dbReference type="EMBL" id="OC317864">
    <property type="protein sequence ID" value="CAD7399451.1"/>
    <property type="molecule type" value="Genomic_DNA"/>
</dbReference>
<accession>A0A7R9CMX0</accession>
<dbReference type="Pfam" id="PF00443">
    <property type="entry name" value="UCH"/>
    <property type="match status" value="1"/>
</dbReference>
<sequence length="113" mass="13004">MGSFTAYSDQRYSQYNLYGVSNHYGTMEGGHYTAYCRNNVYGQWYKFDDQEVSELSTNDVRTGAAYILFYASTAVNYKVIRICTSYANNLGMKKVEFKASVPEFAVKEEWKTT</sequence>
<evidence type="ECO:0000256" key="2">
    <source>
        <dbReference type="ARBA" id="ARBA00012759"/>
    </source>
</evidence>
<organism evidence="4">
    <name type="scientific">Timema cristinae</name>
    <name type="common">Walking stick</name>
    <dbReference type="NCBI Taxonomy" id="61476"/>
    <lineage>
        <taxon>Eukaryota</taxon>
        <taxon>Metazoa</taxon>
        <taxon>Ecdysozoa</taxon>
        <taxon>Arthropoda</taxon>
        <taxon>Hexapoda</taxon>
        <taxon>Insecta</taxon>
        <taxon>Pterygota</taxon>
        <taxon>Neoptera</taxon>
        <taxon>Polyneoptera</taxon>
        <taxon>Phasmatodea</taxon>
        <taxon>Timematodea</taxon>
        <taxon>Timematoidea</taxon>
        <taxon>Timematidae</taxon>
        <taxon>Timema</taxon>
    </lineage>
</organism>
<dbReference type="GO" id="GO:0004843">
    <property type="term" value="F:cysteine-type deubiquitinase activity"/>
    <property type="evidence" value="ECO:0007669"/>
    <property type="project" value="UniProtKB-EC"/>
</dbReference>
<dbReference type="InterPro" id="IPR018200">
    <property type="entry name" value="USP_CS"/>
</dbReference>
<evidence type="ECO:0000256" key="1">
    <source>
        <dbReference type="ARBA" id="ARBA00000707"/>
    </source>
</evidence>
<dbReference type="InterPro" id="IPR028889">
    <property type="entry name" value="USP"/>
</dbReference>
<dbReference type="PROSITE" id="PS50235">
    <property type="entry name" value="USP_3"/>
    <property type="match status" value="1"/>
</dbReference>
<dbReference type="AlphaFoldDB" id="A0A7R9CMX0"/>
<evidence type="ECO:0000259" key="3">
    <source>
        <dbReference type="PROSITE" id="PS50235"/>
    </source>
</evidence>
<dbReference type="EC" id="3.4.19.12" evidence="2"/>
<dbReference type="SUPFAM" id="SSF54001">
    <property type="entry name" value="Cysteine proteinases"/>
    <property type="match status" value="1"/>
</dbReference>
<protein>
    <recommendedName>
        <fullName evidence="2">ubiquitinyl hydrolase 1</fullName>
        <ecNumber evidence="2">3.4.19.12</ecNumber>
    </recommendedName>
</protein>
<evidence type="ECO:0000313" key="4">
    <source>
        <dbReference type="EMBL" id="CAD7399451.1"/>
    </source>
</evidence>
<name>A0A7R9CMX0_TIMCR</name>
<dbReference type="PANTHER" id="PTHR21646:SF46">
    <property type="entry name" value="UBIQUITIN CARBOXYL-TERMINAL HYDROLASE"/>
    <property type="match status" value="1"/>
</dbReference>
<dbReference type="InterPro" id="IPR038765">
    <property type="entry name" value="Papain-like_cys_pep_sf"/>
</dbReference>
<gene>
    <name evidence="4" type="ORF">TCEB3V08_LOCUS5027</name>
</gene>
<feature type="domain" description="USP" evidence="3">
    <location>
        <begin position="1"/>
        <end position="73"/>
    </location>
</feature>
<reference evidence="4" key="1">
    <citation type="submission" date="2020-11" db="EMBL/GenBank/DDBJ databases">
        <authorList>
            <person name="Tran Van P."/>
        </authorList>
    </citation>
    <scope>NUCLEOTIDE SEQUENCE</scope>
</reference>
<proteinExistence type="predicted"/>
<comment type="catalytic activity">
    <reaction evidence="1">
        <text>Thiol-dependent hydrolysis of ester, thioester, amide, peptide and isopeptide bonds formed by the C-terminal Gly of ubiquitin (a 76-residue protein attached to proteins as an intracellular targeting signal).</text>
        <dbReference type="EC" id="3.4.19.12"/>
    </reaction>
</comment>
<dbReference type="PROSITE" id="PS00973">
    <property type="entry name" value="USP_2"/>
    <property type="match status" value="1"/>
</dbReference>